<feature type="binding site" evidence="7">
    <location>
        <position position="165"/>
    </location>
    <ligand>
        <name>L-aspartate</name>
        <dbReference type="ChEBI" id="CHEBI:29991"/>
    </ligand>
</feature>
<evidence type="ECO:0000313" key="11">
    <source>
        <dbReference type="Proteomes" id="UP000321805"/>
    </source>
</evidence>
<dbReference type="UniPathway" id="UPA00070">
    <property type="reaction ID" value="UER00116"/>
</dbReference>
<keyword evidence="4 7" id="KW-0665">Pyrimidine biosynthesis</keyword>
<feature type="binding site" evidence="7">
    <location>
        <position position="135"/>
    </location>
    <ligand>
        <name>carbamoyl phosphate</name>
        <dbReference type="ChEBI" id="CHEBI:58228"/>
    </ligand>
</feature>
<dbReference type="PANTHER" id="PTHR45753">
    <property type="entry name" value="ORNITHINE CARBAMOYLTRANSFERASE, MITOCHONDRIAL"/>
    <property type="match status" value="1"/>
</dbReference>
<dbReference type="PRINTS" id="PR00101">
    <property type="entry name" value="ATCASE"/>
</dbReference>
<feature type="binding site" evidence="7">
    <location>
        <position position="257"/>
    </location>
    <ligand>
        <name>carbamoyl phosphate</name>
        <dbReference type="ChEBI" id="CHEBI:58228"/>
    </ligand>
</feature>
<dbReference type="InterPro" id="IPR036901">
    <property type="entry name" value="Asp/Orn_carbamoylTrfase_sf"/>
</dbReference>
<dbReference type="GO" id="GO:0016597">
    <property type="term" value="F:amino acid binding"/>
    <property type="evidence" value="ECO:0007669"/>
    <property type="project" value="InterPro"/>
</dbReference>
<organism evidence="10 11">
    <name type="scientific">Baekduia soli</name>
    <dbReference type="NCBI Taxonomy" id="496014"/>
    <lineage>
        <taxon>Bacteria</taxon>
        <taxon>Bacillati</taxon>
        <taxon>Actinomycetota</taxon>
        <taxon>Thermoleophilia</taxon>
        <taxon>Solirubrobacterales</taxon>
        <taxon>Baekduiaceae</taxon>
        <taxon>Baekduia</taxon>
    </lineage>
</organism>
<dbReference type="OrthoDB" id="9774690at2"/>
<dbReference type="PANTHER" id="PTHR45753:SF6">
    <property type="entry name" value="ASPARTATE CARBAMOYLTRANSFERASE"/>
    <property type="match status" value="1"/>
</dbReference>
<sequence length="310" mass="33727">MKHLLSVEDLGREDIERICDRAASFSEMADREIKKVPALRGRTVLNLFYEASTRTRFSFELAAKRLSADVVNFSASGSSVEKGESLKDTVLTLGAHKPDAIVIRTPWAGAAELVSRWTPAAIVNAGDGKHEHPTQALLDVHTLRERLGSLDGSQVWIVGDVLHSRVARSNIIAFQKMGAHVTLAGPPTLIPRGIEAMGCEVRYTLDDLGSADVVYALRMQNERMSESWVPSLREYAHWYQVNGRRLGPAQVLMHPGPVNRGVELSAEVVDSPQAVITAQVAAGVVVRMAVLYEVLAHSEAPARTPEGAPA</sequence>
<accession>A0A5B8U739</accession>
<feature type="domain" description="Aspartate/ornithine carbamoyltransferase carbamoyl-P binding" evidence="9">
    <location>
        <begin position="2"/>
        <end position="145"/>
    </location>
</feature>
<dbReference type="GO" id="GO:0006207">
    <property type="term" value="P:'de novo' pyrimidine nucleobase biosynthetic process"/>
    <property type="evidence" value="ECO:0007669"/>
    <property type="project" value="InterPro"/>
</dbReference>
<protein>
    <recommendedName>
        <fullName evidence="7">Aspartate carbamoyltransferase</fullName>
        <ecNumber evidence="7">2.1.3.2</ecNumber>
    </recommendedName>
    <alternativeName>
        <fullName evidence="7">Aspartate transcarbamylase</fullName>
        <shortName evidence="7">ATCase</shortName>
    </alternativeName>
</protein>
<comment type="pathway">
    <text evidence="1 7">Pyrimidine metabolism; UMP biosynthesis via de novo pathway; (S)-dihydroorotate from bicarbonate: step 2/3.</text>
</comment>
<dbReference type="NCBIfam" id="NF002032">
    <property type="entry name" value="PRK00856.1"/>
    <property type="match status" value="1"/>
</dbReference>
<reference evidence="10 11" key="1">
    <citation type="journal article" date="2018" name="J. Microbiol.">
        <title>Baekduia soli gen. nov., sp. nov., a novel bacterium isolated from the soil of Baekdu Mountain and proposal of a novel family name, Baekduiaceae fam. nov.</title>
        <authorList>
            <person name="An D.S."/>
            <person name="Siddiqi M.Z."/>
            <person name="Kim K.H."/>
            <person name="Yu H.S."/>
            <person name="Im W.T."/>
        </authorList>
    </citation>
    <scope>NUCLEOTIDE SEQUENCE [LARGE SCALE GENOMIC DNA]</scope>
    <source>
        <strain evidence="10 11">BR7-21</strain>
    </source>
</reference>
<evidence type="ECO:0000259" key="9">
    <source>
        <dbReference type="Pfam" id="PF02729"/>
    </source>
</evidence>
<gene>
    <name evidence="7" type="primary">pyrB</name>
    <name evidence="10" type="ORF">FSW04_15925</name>
</gene>
<comment type="subunit">
    <text evidence="7">Heterododecamer (2C3:3R2) of six catalytic PyrB chains organized as two trimers (C3), and six regulatory PyrI chains organized as three dimers (R2).</text>
</comment>
<evidence type="ECO:0000256" key="4">
    <source>
        <dbReference type="ARBA" id="ARBA00022975"/>
    </source>
</evidence>
<comment type="function">
    <text evidence="5 7">Catalyzes the condensation of carbamoyl phosphate and aspartate to form carbamoyl aspartate and inorganic phosphate, the committed step in the de novo pyrimidine nucleotide biosynthesis pathway.</text>
</comment>
<dbReference type="GO" id="GO:0044205">
    <property type="term" value="P:'de novo' UMP biosynthetic process"/>
    <property type="evidence" value="ECO:0007669"/>
    <property type="project" value="UniProtKB-UniRule"/>
</dbReference>
<dbReference type="SUPFAM" id="SSF53671">
    <property type="entry name" value="Aspartate/ornithine carbamoyltransferase"/>
    <property type="match status" value="1"/>
</dbReference>
<dbReference type="InterPro" id="IPR002082">
    <property type="entry name" value="Asp_carbamoyltransf"/>
</dbReference>
<evidence type="ECO:0000256" key="2">
    <source>
        <dbReference type="ARBA" id="ARBA00008896"/>
    </source>
</evidence>
<feature type="binding site" evidence="7">
    <location>
        <position position="82"/>
    </location>
    <ligand>
        <name>L-aspartate</name>
        <dbReference type="ChEBI" id="CHEBI:29991"/>
    </ligand>
</feature>
<feature type="domain" description="Aspartate/ornithine carbamoyltransferase Asp/Orn-binding" evidence="8">
    <location>
        <begin position="152"/>
        <end position="292"/>
    </location>
</feature>
<dbReference type="AlphaFoldDB" id="A0A5B8U739"/>
<evidence type="ECO:0000256" key="7">
    <source>
        <dbReference type="HAMAP-Rule" id="MF_00001"/>
    </source>
</evidence>
<dbReference type="RefSeq" id="WP_146920987.1">
    <property type="nucleotide sequence ID" value="NZ_CP042430.1"/>
</dbReference>
<dbReference type="GO" id="GO:0004070">
    <property type="term" value="F:aspartate carbamoyltransferase activity"/>
    <property type="evidence" value="ECO:0007669"/>
    <property type="project" value="UniProtKB-UniRule"/>
</dbReference>
<dbReference type="Gene3D" id="3.40.50.1370">
    <property type="entry name" value="Aspartate/ornithine carbamoyltransferase"/>
    <property type="match status" value="2"/>
</dbReference>
<keyword evidence="11" id="KW-1185">Reference proteome</keyword>
<dbReference type="InterPro" id="IPR006132">
    <property type="entry name" value="Asp/Orn_carbamoyltranf_P-bd"/>
</dbReference>
<feature type="binding site" evidence="7">
    <location>
        <position position="55"/>
    </location>
    <ligand>
        <name>carbamoyl phosphate</name>
        <dbReference type="ChEBI" id="CHEBI:58228"/>
    </ligand>
</feature>
<proteinExistence type="inferred from homology"/>
<evidence type="ECO:0000256" key="5">
    <source>
        <dbReference type="ARBA" id="ARBA00043884"/>
    </source>
</evidence>
<dbReference type="Pfam" id="PF02729">
    <property type="entry name" value="OTCace_N"/>
    <property type="match status" value="1"/>
</dbReference>
<dbReference type="PROSITE" id="PS00097">
    <property type="entry name" value="CARBAMOYLTRANSFERASE"/>
    <property type="match status" value="1"/>
</dbReference>
<feature type="binding site" evidence="7">
    <location>
        <position position="54"/>
    </location>
    <ligand>
        <name>carbamoyl phosphate</name>
        <dbReference type="ChEBI" id="CHEBI:58228"/>
    </ligand>
</feature>
<keyword evidence="3 7" id="KW-0808">Transferase</keyword>
<evidence type="ECO:0000313" key="10">
    <source>
        <dbReference type="EMBL" id="QEC48916.1"/>
    </source>
</evidence>
<comment type="similarity">
    <text evidence="2 7">Belongs to the aspartate/ornithine carbamoyltransferase superfamily. ATCase family.</text>
</comment>
<evidence type="ECO:0000259" key="8">
    <source>
        <dbReference type="Pfam" id="PF00185"/>
    </source>
</evidence>
<dbReference type="GO" id="GO:0005829">
    <property type="term" value="C:cytosol"/>
    <property type="evidence" value="ECO:0007669"/>
    <property type="project" value="TreeGrafter"/>
</dbReference>
<feature type="binding site" evidence="7">
    <location>
        <position position="104"/>
    </location>
    <ligand>
        <name>carbamoyl phosphate</name>
        <dbReference type="ChEBI" id="CHEBI:58228"/>
    </ligand>
</feature>
<dbReference type="HAMAP" id="MF_00001">
    <property type="entry name" value="Asp_carb_tr"/>
    <property type="match status" value="1"/>
</dbReference>
<dbReference type="NCBIfam" id="TIGR00670">
    <property type="entry name" value="asp_carb_tr"/>
    <property type="match status" value="1"/>
</dbReference>
<feature type="binding site" evidence="7">
    <location>
        <position position="218"/>
    </location>
    <ligand>
        <name>L-aspartate</name>
        <dbReference type="ChEBI" id="CHEBI:29991"/>
    </ligand>
</feature>
<feature type="binding site" evidence="7">
    <location>
        <position position="132"/>
    </location>
    <ligand>
        <name>carbamoyl phosphate</name>
        <dbReference type="ChEBI" id="CHEBI:58228"/>
    </ligand>
</feature>
<evidence type="ECO:0000256" key="6">
    <source>
        <dbReference type="ARBA" id="ARBA00048859"/>
    </source>
</evidence>
<dbReference type="EMBL" id="CP042430">
    <property type="protein sequence ID" value="QEC48916.1"/>
    <property type="molecule type" value="Genomic_DNA"/>
</dbReference>
<dbReference type="GO" id="GO:0006520">
    <property type="term" value="P:amino acid metabolic process"/>
    <property type="evidence" value="ECO:0007669"/>
    <property type="project" value="InterPro"/>
</dbReference>
<dbReference type="Pfam" id="PF00185">
    <property type="entry name" value="OTCace"/>
    <property type="match status" value="1"/>
</dbReference>
<evidence type="ECO:0000256" key="3">
    <source>
        <dbReference type="ARBA" id="ARBA00022679"/>
    </source>
</evidence>
<dbReference type="EC" id="2.1.3.2" evidence="7"/>
<feature type="binding site" evidence="7">
    <location>
        <position position="256"/>
    </location>
    <ligand>
        <name>carbamoyl phosphate</name>
        <dbReference type="ChEBI" id="CHEBI:58228"/>
    </ligand>
</feature>
<dbReference type="InterPro" id="IPR006130">
    <property type="entry name" value="Asp/Orn_carbamoylTrfase"/>
</dbReference>
<evidence type="ECO:0000256" key="1">
    <source>
        <dbReference type="ARBA" id="ARBA00004852"/>
    </source>
</evidence>
<dbReference type="Proteomes" id="UP000321805">
    <property type="component" value="Chromosome"/>
</dbReference>
<dbReference type="KEGG" id="bsol:FSW04_15925"/>
<dbReference type="InterPro" id="IPR006131">
    <property type="entry name" value="Asp_carbamoyltransf_Asp/Orn-bd"/>
</dbReference>
<comment type="catalytic activity">
    <reaction evidence="6 7">
        <text>carbamoyl phosphate + L-aspartate = N-carbamoyl-L-aspartate + phosphate + H(+)</text>
        <dbReference type="Rhea" id="RHEA:20013"/>
        <dbReference type="ChEBI" id="CHEBI:15378"/>
        <dbReference type="ChEBI" id="CHEBI:29991"/>
        <dbReference type="ChEBI" id="CHEBI:32814"/>
        <dbReference type="ChEBI" id="CHEBI:43474"/>
        <dbReference type="ChEBI" id="CHEBI:58228"/>
        <dbReference type="EC" id="2.1.3.2"/>
    </reaction>
</comment>
<dbReference type="PRINTS" id="PR00100">
    <property type="entry name" value="AOTCASE"/>
</dbReference>
<name>A0A5B8U739_9ACTN</name>